<keyword evidence="4" id="KW-0274">FAD</keyword>
<dbReference type="PIRSF" id="PIRSF000137">
    <property type="entry name" value="Alcohol_oxidase"/>
    <property type="match status" value="1"/>
</dbReference>
<dbReference type="PANTHER" id="PTHR11552:SF147">
    <property type="entry name" value="CHOLINE DEHYDROGENASE, MITOCHONDRIAL"/>
    <property type="match status" value="1"/>
</dbReference>
<accession>A0ABU4N001</accession>
<proteinExistence type="inferred from homology"/>
<dbReference type="SUPFAM" id="SSF54373">
    <property type="entry name" value="FAD-linked reductases, C-terminal domain"/>
    <property type="match status" value="1"/>
</dbReference>
<keyword evidence="3" id="KW-0285">Flavoprotein</keyword>
<name>A0ABU4N001_9ACTN</name>
<gene>
    <name evidence="6" type="ORF">PV383_38900</name>
</gene>
<dbReference type="InterPro" id="IPR007867">
    <property type="entry name" value="GMC_OxRtase_C"/>
</dbReference>
<evidence type="ECO:0000256" key="3">
    <source>
        <dbReference type="ARBA" id="ARBA00022630"/>
    </source>
</evidence>
<dbReference type="InterPro" id="IPR012132">
    <property type="entry name" value="GMC_OxRdtase"/>
</dbReference>
<protein>
    <submittedName>
        <fullName evidence="6">GMC family oxidoreductase N-terminal domain-containing protein</fullName>
    </submittedName>
</protein>
<dbReference type="PROSITE" id="PS51257">
    <property type="entry name" value="PROKAR_LIPOPROTEIN"/>
    <property type="match status" value="1"/>
</dbReference>
<dbReference type="SUPFAM" id="SSF51905">
    <property type="entry name" value="FAD/NAD(P)-binding domain"/>
    <property type="match status" value="1"/>
</dbReference>
<evidence type="ECO:0000259" key="5">
    <source>
        <dbReference type="PROSITE" id="PS00624"/>
    </source>
</evidence>
<dbReference type="Proteomes" id="UP001282474">
    <property type="component" value="Unassembled WGS sequence"/>
</dbReference>
<dbReference type="EMBL" id="JARAWJ010000046">
    <property type="protein sequence ID" value="MDX3043096.1"/>
    <property type="molecule type" value="Genomic_DNA"/>
</dbReference>
<dbReference type="RefSeq" id="WP_045555444.1">
    <property type="nucleotide sequence ID" value="NZ_JABXWF010000005.1"/>
</dbReference>
<organism evidence="6 7">
    <name type="scientific">Streptomyces caniscabiei</name>
    <dbReference type="NCBI Taxonomy" id="2746961"/>
    <lineage>
        <taxon>Bacteria</taxon>
        <taxon>Bacillati</taxon>
        <taxon>Actinomycetota</taxon>
        <taxon>Actinomycetes</taxon>
        <taxon>Kitasatosporales</taxon>
        <taxon>Streptomycetaceae</taxon>
        <taxon>Streptomyces</taxon>
    </lineage>
</organism>
<keyword evidence="7" id="KW-1185">Reference proteome</keyword>
<dbReference type="InterPro" id="IPR000172">
    <property type="entry name" value="GMC_OxRdtase_N"/>
</dbReference>
<evidence type="ECO:0000256" key="4">
    <source>
        <dbReference type="ARBA" id="ARBA00022827"/>
    </source>
</evidence>
<dbReference type="PROSITE" id="PS00624">
    <property type="entry name" value="GMC_OXRED_2"/>
    <property type="match status" value="1"/>
</dbReference>
<dbReference type="Pfam" id="PF00732">
    <property type="entry name" value="GMC_oxred_N"/>
    <property type="match status" value="1"/>
</dbReference>
<dbReference type="PANTHER" id="PTHR11552">
    <property type="entry name" value="GLUCOSE-METHANOL-CHOLINE GMC OXIDOREDUCTASE"/>
    <property type="match status" value="1"/>
</dbReference>
<feature type="domain" description="Glucose-methanol-choline oxidoreductase N-terminal" evidence="5">
    <location>
        <begin position="252"/>
        <end position="266"/>
    </location>
</feature>
<evidence type="ECO:0000256" key="1">
    <source>
        <dbReference type="ARBA" id="ARBA00001974"/>
    </source>
</evidence>
<comment type="caution">
    <text evidence="6">The sequence shown here is derived from an EMBL/GenBank/DDBJ whole genome shotgun (WGS) entry which is preliminary data.</text>
</comment>
<comment type="cofactor">
    <cofactor evidence="1">
        <name>FAD</name>
        <dbReference type="ChEBI" id="CHEBI:57692"/>
    </cofactor>
</comment>
<evidence type="ECO:0000313" key="6">
    <source>
        <dbReference type="EMBL" id="MDX3043096.1"/>
    </source>
</evidence>
<reference evidence="6 7" key="1">
    <citation type="journal article" date="2023" name="Microb. Genom.">
        <title>Mesoterricola silvestris gen. nov., sp. nov., Mesoterricola sediminis sp. nov., Geothrix oryzae sp. nov., Geothrix edaphica sp. nov., Geothrix rubra sp. nov., and Geothrix limicola sp. nov., six novel members of Acidobacteriota isolated from soils.</title>
        <authorList>
            <person name="Weisberg A.J."/>
            <person name="Pearce E."/>
            <person name="Kramer C.G."/>
            <person name="Chang J.H."/>
            <person name="Clarke C.R."/>
        </authorList>
    </citation>
    <scope>NUCLEOTIDE SEQUENCE [LARGE SCALE GENOMIC DNA]</scope>
    <source>
        <strain evidence="6 7">NE20-4-1</strain>
    </source>
</reference>
<dbReference type="Pfam" id="PF05199">
    <property type="entry name" value="GMC_oxred_C"/>
    <property type="match status" value="1"/>
</dbReference>
<dbReference type="InterPro" id="IPR036188">
    <property type="entry name" value="FAD/NAD-bd_sf"/>
</dbReference>
<evidence type="ECO:0000313" key="7">
    <source>
        <dbReference type="Proteomes" id="UP001282474"/>
    </source>
</evidence>
<sequence>MKTYDYIVVGAGSAGCVLAARLSEDPGVRVLLLEAGPPDTAEEIRMPMGWPRLMQSAYDWRYLSEPEPGLGGRRRVLPQGRTLGGSSSTNAMIYIRGNRLDFDGWAAAGARGWGWDDVLPYFRRAEDNTRGADELHGVGGPLGVSDIVSPHPIMADLIEAGVQAGHRRNPDLNGPEQDGFGWYQVTVRDGRRSSTASAYLHPVVGRPNLDVLTDTQVHRVVCDRGRAVGVAAERAGAVVELRAEREVVVSAGAYNSPKLLMLSGLGIPAELEAMGIPPLVDLPVGENLQDHPHVALVYLTDTLTRETDVTPENLLLWRETGGGPLGSNAGEAGGFLRTLPELAAPDVEVTASPVMFLDEGLTAPFEHAFMLGPTLLTPTSRGKVSLRTPMPGSAPRILNNYLTTEEDRQAVIRGVRALLDVADQPALKAHRRAPLSVPDSRGDVDILRFARRVLNSLFHPVGTCAIGGVVDPELRVHGVAGLRVVDASVMPTLVRGNTNAATIMIAEKASDLIRGREAAV</sequence>
<dbReference type="Gene3D" id="3.50.50.60">
    <property type="entry name" value="FAD/NAD(P)-binding domain"/>
    <property type="match status" value="1"/>
</dbReference>
<evidence type="ECO:0000256" key="2">
    <source>
        <dbReference type="ARBA" id="ARBA00010790"/>
    </source>
</evidence>
<comment type="similarity">
    <text evidence="2">Belongs to the GMC oxidoreductase family.</text>
</comment>
<dbReference type="Gene3D" id="3.30.560.10">
    <property type="entry name" value="Glucose Oxidase, domain 3"/>
    <property type="match status" value="1"/>
</dbReference>